<accession>A0A2X4UM61</accession>
<gene>
    <name evidence="1" type="ORF">NCTC12151_01828</name>
</gene>
<protein>
    <submittedName>
        <fullName evidence="1">Transposase and inactivated derivatives</fullName>
    </submittedName>
</protein>
<dbReference type="EMBL" id="LS483470">
    <property type="protein sequence ID" value="SQI40957.1"/>
    <property type="molecule type" value="Genomic_DNA"/>
</dbReference>
<dbReference type="GO" id="GO:0006313">
    <property type="term" value="P:DNA transposition"/>
    <property type="evidence" value="ECO:0007669"/>
    <property type="project" value="TreeGrafter"/>
</dbReference>
<dbReference type="InterPro" id="IPR051252">
    <property type="entry name" value="IS1_transposase_InsA"/>
</dbReference>
<name>A0A2X4UM61_9GAMM</name>
<keyword evidence="2" id="KW-1185">Reference proteome</keyword>
<dbReference type="PANTHER" id="PTHR47923:SF1">
    <property type="entry name" value="INSERTION ELEMENT IS1 1 PROTEIN INSA-RELATED"/>
    <property type="match status" value="1"/>
</dbReference>
<dbReference type="Proteomes" id="UP000249005">
    <property type="component" value="Chromosome 1"/>
</dbReference>
<dbReference type="AlphaFoldDB" id="A0A2X4UM61"/>
<sequence length="74" mass="8872">MFNKRIDCRYCQQTEFVKKHGVARSGYQRYYCSSCRRTFQAKYIYTINKKEETQSSHEVNKQQLKYSDTAALTI</sequence>
<organism evidence="1 2">
    <name type="scientific">Leminorella richardii</name>
    <dbReference type="NCBI Taxonomy" id="158841"/>
    <lineage>
        <taxon>Bacteria</taxon>
        <taxon>Pseudomonadati</taxon>
        <taxon>Pseudomonadota</taxon>
        <taxon>Gammaproteobacteria</taxon>
        <taxon>Enterobacterales</taxon>
        <taxon>Budviciaceae</taxon>
        <taxon>Leminorella</taxon>
    </lineage>
</organism>
<dbReference type="KEGG" id="lri:NCTC12151_01828"/>
<evidence type="ECO:0000313" key="1">
    <source>
        <dbReference type="EMBL" id="SQI40957.1"/>
    </source>
</evidence>
<dbReference type="PANTHER" id="PTHR47923">
    <property type="entry name" value="INSERTION ELEMENT IS1 1 PROTEIN INSA-RELATED"/>
    <property type="match status" value="1"/>
</dbReference>
<reference evidence="1 2" key="1">
    <citation type="submission" date="2018-06" db="EMBL/GenBank/DDBJ databases">
        <authorList>
            <consortium name="Pathogen Informatics"/>
            <person name="Doyle S."/>
        </authorList>
    </citation>
    <scope>NUCLEOTIDE SEQUENCE [LARGE SCALE GENOMIC DNA]</scope>
    <source>
        <strain evidence="1 2">NCTC12151</strain>
    </source>
</reference>
<proteinExistence type="predicted"/>
<evidence type="ECO:0000313" key="2">
    <source>
        <dbReference type="Proteomes" id="UP000249005"/>
    </source>
</evidence>